<gene>
    <name evidence="16 17" type="primary">ftsW</name>
    <name evidence="17" type="ORF">ACFOEK_21040</name>
</gene>
<dbReference type="InterPro" id="IPR013437">
    <property type="entry name" value="FtsW"/>
</dbReference>
<keyword evidence="13 16" id="KW-0961">Cell wall biogenesis/degradation</keyword>
<feature type="transmembrane region" description="Helical" evidence="16">
    <location>
        <begin position="319"/>
        <end position="342"/>
    </location>
</feature>
<keyword evidence="6 16" id="KW-0808">Transferase</keyword>
<organism evidence="17 18">
    <name type="scientific">Litoribrevibacter euphylliae</name>
    <dbReference type="NCBI Taxonomy" id="1834034"/>
    <lineage>
        <taxon>Bacteria</taxon>
        <taxon>Pseudomonadati</taxon>
        <taxon>Pseudomonadota</taxon>
        <taxon>Gammaproteobacteria</taxon>
        <taxon>Oceanospirillales</taxon>
        <taxon>Oceanospirillaceae</taxon>
        <taxon>Litoribrevibacter</taxon>
    </lineage>
</organism>
<feature type="transmembrane region" description="Helical" evidence="16">
    <location>
        <begin position="287"/>
        <end position="307"/>
    </location>
</feature>
<comment type="pathway">
    <text evidence="2 16">Cell wall biogenesis; peptidoglycan biosynthesis.</text>
</comment>
<dbReference type="Proteomes" id="UP001595476">
    <property type="component" value="Unassembled WGS sequence"/>
</dbReference>
<dbReference type="HAMAP" id="MF_00913">
    <property type="entry name" value="PGT_FtsW_proteobact"/>
    <property type="match status" value="1"/>
</dbReference>
<evidence type="ECO:0000256" key="1">
    <source>
        <dbReference type="ARBA" id="ARBA00004651"/>
    </source>
</evidence>
<keyword evidence="18" id="KW-1185">Reference proteome</keyword>
<evidence type="ECO:0000256" key="14">
    <source>
        <dbReference type="ARBA" id="ARBA00038053"/>
    </source>
</evidence>
<keyword evidence="11 16" id="KW-0472">Membrane</keyword>
<evidence type="ECO:0000256" key="7">
    <source>
        <dbReference type="ARBA" id="ARBA00022692"/>
    </source>
</evidence>
<evidence type="ECO:0000256" key="3">
    <source>
        <dbReference type="ARBA" id="ARBA00022475"/>
    </source>
</evidence>
<keyword evidence="4 16" id="KW-0132">Cell division</keyword>
<name>A0ABV7HI35_9GAMM</name>
<evidence type="ECO:0000256" key="8">
    <source>
        <dbReference type="ARBA" id="ARBA00022960"/>
    </source>
</evidence>
<reference evidence="18" key="1">
    <citation type="journal article" date="2019" name="Int. J. Syst. Evol. Microbiol.">
        <title>The Global Catalogue of Microorganisms (GCM) 10K type strain sequencing project: providing services to taxonomists for standard genome sequencing and annotation.</title>
        <authorList>
            <consortium name="The Broad Institute Genomics Platform"/>
            <consortium name="The Broad Institute Genome Sequencing Center for Infectious Disease"/>
            <person name="Wu L."/>
            <person name="Ma J."/>
        </authorList>
    </citation>
    <scope>NUCLEOTIDE SEQUENCE [LARGE SCALE GENOMIC DNA]</scope>
    <source>
        <strain evidence="18">KCTC 52438</strain>
    </source>
</reference>
<dbReference type="PANTHER" id="PTHR30474:SF2">
    <property type="entry name" value="PEPTIDOGLYCAN GLYCOSYLTRANSFERASE FTSW-RELATED"/>
    <property type="match status" value="1"/>
</dbReference>
<evidence type="ECO:0000256" key="15">
    <source>
        <dbReference type="ARBA" id="ARBA00049902"/>
    </source>
</evidence>
<proteinExistence type="inferred from homology"/>
<dbReference type="InterPro" id="IPR001182">
    <property type="entry name" value="FtsW/RodA"/>
</dbReference>
<keyword evidence="10 16" id="KW-1133">Transmembrane helix</keyword>
<evidence type="ECO:0000256" key="12">
    <source>
        <dbReference type="ARBA" id="ARBA00023306"/>
    </source>
</evidence>
<evidence type="ECO:0000256" key="11">
    <source>
        <dbReference type="ARBA" id="ARBA00023136"/>
    </source>
</evidence>
<comment type="subcellular location">
    <subcellularLocation>
        <location evidence="16">Cell inner membrane</location>
        <topology evidence="16">Multi-pass membrane protein</topology>
    </subcellularLocation>
    <subcellularLocation>
        <location evidence="1">Cell membrane</location>
        <topology evidence="1">Multi-pass membrane protein</topology>
    </subcellularLocation>
    <text evidence="16">Localizes to the division septum.</text>
</comment>
<keyword evidence="3 16" id="KW-1003">Cell membrane</keyword>
<dbReference type="NCBIfam" id="TIGR02614">
    <property type="entry name" value="ftsW"/>
    <property type="match status" value="1"/>
</dbReference>
<feature type="transmembrane region" description="Helical" evidence="16">
    <location>
        <begin position="64"/>
        <end position="82"/>
    </location>
</feature>
<feature type="transmembrane region" description="Helical" evidence="16">
    <location>
        <begin position="89"/>
        <end position="108"/>
    </location>
</feature>
<feature type="transmembrane region" description="Helical" evidence="16">
    <location>
        <begin position="157"/>
        <end position="174"/>
    </location>
</feature>
<feature type="transmembrane region" description="Helical" evidence="16">
    <location>
        <begin position="20"/>
        <end position="44"/>
    </location>
</feature>
<keyword evidence="8 16" id="KW-0133">Cell shape</keyword>
<dbReference type="EC" id="2.4.99.28" evidence="16"/>
<accession>A0ABV7HI35</accession>
<keyword evidence="9 16" id="KW-0573">Peptidoglycan synthesis</keyword>
<evidence type="ECO:0000256" key="13">
    <source>
        <dbReference type="ARBA" id="ARBA00023316"/>
    </source>
</evidence>
<keyword evidence="7 16" id="KW-0812">Transmembrane</keyword>
<dbReference type="Pfam" id="PF01098">
    <property type="entry name" value="FTSW_RODA_SPOVE"/>
    <property type="match status" value="1"/>
</dbReference>
<evidence type="ECO:0000256" key="16">
    <source>
        <dbReference type="HAMAP-Rule" id="MF_00913"/>
    </source>
</evidence>
<evidence type="ECO:0000256" key="10">
    <source>
        <dbReference type="ARBA" id="ARBA00022989"/>
    </source>
</evidence>
<evidence type="ECO:0000256" key="4">
    <source>
        <dbReference type="ARBA" id="ARBA00022618"/>
    </source>
</evidence>
<dbReference type="EMBL" id="JBHRSZ010000010">
    <property type="protein sequence ID" value="MFC3153539.1"/>
    <property type="molecule type" value="Genomic_DNA"/>
</dbReference>
<dbReference type="RefSeq" id="WP_386723461.1">
    <property type="nucleotide sequence ID" value="NZ_JBHRSZ010000010.1"/>
</dbReference>
<comment type="similarity">
    <text evidence="14 16">Belongs to the SEDS family. FtsW subfamily.</text>
</comment>
<sequence length="404" mass="43808">MIASEHQRGAPSVGYRDGLLPFDATLVTCVLLLLTIGTVCMTSASTEIAAGNFRSEFFHLKRHVVYLSVGIVAALFTLAIPIRLYREMSWLALVVGLVMLVLVLIPGIGRDVNGSTRWIGLGSFNIQASEIAKVCMVIYTASYLVRHLDEVRARYSGFLRPVLVLGVFVFLLLMEPDFGAAVVMMSAFMAMMFLAGVRASHFFLSIIVCLLGAAALAVSQPYRMARLQAFLDPWQDQFGSGYQLIQALIAIGRGDWFGVGLGNSMQKLYYLPEAHTDFVFAILAEELGTIGAIGVLMLFAIFAWRALTIGRKAEQAGQLFSAYMAYGLAIIFSMQAIINIGVNTGTLPTKGLTLPFLSYGGSSLVISCMAVAMLLRIDYETRLAQSSASQSSTQQQSGLKVEGA</sequence>
<protein>
    <recommendedName>
        <fullName evidence="16">Probable peptidoglycan glycosyltransferase FtsW</fullName>
        <shortName evidence="16">PGT</shortName>
        <ecNumber evidence="16">2.4.99.28</ecNumber>
    </recommendedName>
    <alternativeName>
        <fullName evidence="16">Cell division protein FtsW</fullName>
    </alternativeName>
    <alternativeName>
        <fullName evidence="16">Cell wall polymerase</fullName>
    </alternativeName>
    <alternativeName>
        <fullName evidence="16">Peptidoglycan polymerase</fullName>
        <shortName evidence="16">PG polymerase</shortName>
    </alternativeName>
</protein>
<evidence type="ECO:0000256" key="2">
    <source>
        <dbReference type="ARBA" id="ARBA00004752"/>
    </source>
</evidence>
<evidence type="ECO:0000256" key="6">
    <source>
        <dbReference type="ARBA" id="ARBA00022679"/>
    </source>
</evidence>
<evidence type="ECO:0000256" key="5">
    <source>
        <dbReference type="ARBA" id="ARBA00022676"/>
    </source>
</evidence>
<keyword evidence="16" id="KW-0997">Cell inner membrane</keyword>
<feature type="transmembrane region" description="Helical" evidence="16">
    <location>
        <begin position="354"/>
        <end position="375"/>
    </location>
</feature>
<dbReference type="PANTHER" id="PTHR30474">
    <property type="entry name" value="CELL CYCLE PROTEIN"/>
    <property type="match status" value="1"/>
</dbReference>
<comment type="function">
    <text evidence="16">Peptidoglycan polymerase that is essential for cell division.</text>
</comment>
<comment type="caution">
    <text evidence="17">The sequence shown here is derived from an EMBL/GenBank/DDBJ whole genome shotgun (WGS) entry which is preliminary data.</text>
</comment>
<comment type="catalytic activity">
    <reaction evidence="15 16">
        <text>[GlcNAc-(1-&gt;4)-Mur2Ac(oyl-L-Ala-gamma-D-Glu-L-Lys-D-Ala-D-Ala)](n)-di-trans,octa-cis-undecaprenyl diphosphate + beta-D-GlcNAc-(1-&gt;4)-Mur2Ac(oyl-L-Ala-gamma-D-Glu-L-Lys-D-Ala-D-Ala)-di-trans,octa-cis-undecaprenyl diphosphate = [GlcNAc-(1-&gt;4)-Mur2Ac(oyl-L-Ala-gamma-D-Glu-L-Lys-D-Ala-D-Ala)](n+1)-di-trans,octa-cis-undecaprenyl diphosphate + di-trans,octa-cis-undecaprenyl diphosphate + H(+)</text>
        <dbReference type="Rhea" id="RHEA:23708"/>
        <dbReference type="Rhea" id="RHEA-COMP:9602"/>
        <dbReference type="Rhea" id="RHEA-COMP:9603"/>
        <dbReference type="ChEBI" id="CHEBI:15378"/>
        <dbReference type="ChEBI" id="CHEBI:58405"/>
        <dbReference type="ChEBI" id="CHEBI:60033"/>
        <dbReference type="ChEBI" id="CHEBI:78435"/>
        <dbReference type="EC" id="2.4.99.28"/>
    </reaction>
</comment>
<evidence type="ECO:0000256" key="9">
    <source>
        <dbReference type="ARBA" id="ARBA00022984"/>
    </source>
</evidence>
<keyword evidence="5 16" id="KW-0328">Glycosyltransferase</keyword>
<feature type="transmembrane region" description="Helical" evidence="16">
    <location>
        <begin position="180"/>
        <end position="197"/>
    </location>
</feature>
<evidence type="ECO:0000313" key="18">
    <source>
        <dbReference type="Proteomes" id="UP001595476"/>
    </source>
</evidence>
<evidence type="ECO:0000313" key="17">
    <source>
        <dbReference type="EMBL" id="MFC3153539.1"/>
    </source>
</evidence>
<feature type="transmembrane region" description="Helical" evidence="16">
    <location>
        <begin position="202"/>
        <end position="222"/>
    </location>
</feature>
<keyword evidence="12 16" id="KW-0131">Cell cycle</keyword>